<keyword evidence="3" id="KW-1185">Reference proteome</keyword>
<dbReference type="OrthoDB" id="4840111at2759"/>
<evidence type="ECO:0000313" key="2">
    <source>
        <dbReference type="EMBL" id="KAI3540592.1"/>
    </source>
</evidence>
<accession>A0A9P9X7N6</accession>
<comment type="caution">
    <text evidence="2">The sequence shown here is derived from an EMBL/GenBank/DDBJ whole genome shotgun (WGS) entry which is preliminary data.</text>
</comment>
<keyword evidence="1" id="KW-0732">Signal</keyword>
<evidence type="ECO:0000256" key="1">
    <source>
        <dbReference type="SAM" id="SignalP"/>
    </source>
</evidence>
<dbReference type="Proteomes" id="UP001056436">
    <property type="component" value="Unassembled WGS sequence"/>
</dbReference>
<protein>
    <submittedName>
        <fullName evidence="2">Uncharacterized protein</fullName>
    </submittedName>
</protein>
<reference evidence="2" key="1">
    <citation type="submission" date="2019-01" db="EMBL/GenBank/DDBJ databases">
        <title>Colletotrichum abscissum LGMF1257.</title>
        <authorList>
            <person name="Baroncelli R."/>
        </authorList>
    </citation>
    <scope>NUCLEOTIDE SEQUENCE</scope>
    <source>
        <strain evidence="2">Ca142</strain>
    </source>
</reference>
<evidence type="ECO:0000313" key="3">
    <source>
        <dbReference type="Proteomes" id="UP001056436"/>
    </source>
</evidence>
<feature type="chain" id="PRO_5040354213" evidence="1">
    <location>
        <begin position="21"/>
        <end position="73"/>
    </location>
</feature>
<feature type="signal peptide" evidence="1">
    <location>
        <begin position="1"/>
        <end position="20"/>
    </location>
</feature>
<proteinExistence type="predicted"/>
<gene>
    <name evidence="2" type="ORF">CABS02_11005</name>
</gene>
<name>A0A9P9X7N6_9PEZI</name>
<dbReference type="EMBL" id="SDAQ01000090">
    <property type="protein sequence ID" value="KAI3540592.1"/>
    <property type="molecule type" value="Genomic_DNA"/>
</dbReference>
<organism evidence="2 3">
    <name type="scientific">Colletotrichum abscissum</name>
    <dbReference type="NCBI Taxonomy" id="1671311"/>
    <lineage>
        <taxon>Eukaryota</taxon>
        <taxon>Fungi</taxon>
        <taxon>Dikarya</taxon>
        <taxon>Ascomycota</taxon>
        <taxon>Pezizomycotina</taxon>
        <taxon>Sordariomycetes</taxon>
        <taxon>Hypocreomycetidae</taxon>
        <taxon>Glomerellales</taxon>
        <taxon>Glomerellaceae</taxon>
        <taxon>Colletotrichum</taxon>
        <taxon>Colletotrichum acutatum species complex</taxon>
    </lineage>
</organism>
<dbReference type="AlphaFoldDB" id="A0A9P9X7N6"/>
<sequence>MHFQSLFVFAAAILVGQAAAQSPTVSSQCTQAPSCTKDNVGVACKVTCEDSPGGTRVTSGLCKKSPFGFSCTP</sequence>